<evidence type="ECO:0000313" key="14">
    <source>
        <dbReference type="Proteomes" id="UP000501690"/>
    </source>
</evidence>
<dbReference type="Gene3D" id="1.20.120.720">
    <property type="entry name" value="Myosin VI head, motor domain, U50 subdomain"/>
    <property type="match status" value="1"/>
</dbReference>
<dbReference type="Gene3D" id="3.40.850.10">
    <property type="entry name" value="Kinesin motor domain"/>
    <property type="match status" value="1"/>
</dbReference>
<proteinExistence type="inferred from homology"/>
<dbReference type="SMART" id="SM00242">
    <property type="entry name" value="MYSc"/>
    <property type="match status" value="1"/>
</dbReference>
<evidence type="ECO:0000256" key="8">
    <source>
        <dbReference type="ARBA" id="ARBA00023203"/>
    </source>
</evidence>
<evidence type="ECO:0000256" key="1">
    <source>
        <dbReference type="ARBA" id="ARBA00022737"/>
    </source>
</evidence>
<dbReference type="GO" id="GO:0007015">
    <property type="term" value="P:actin filament organization"/>
    <property type="evidence" value="ECO:0007669"/>
    <property type="project" value="TreeGrafter"/>
</dbReference>
<evidence type="ECO:0000256" key="3">
    <source>
        <dbReference type="ARBA" id="ARBA00022840"/>
    </source>
</evidence>
<dbReference type="InterPro" id="IPR000048">
    <property type="entry name" value="IQ_motif_EF-hand-BS"/>
</dbReference>
<dbReference type="Proteomes" id="UP000501690">
    <property type="component" value="Linkage Group LG4"/>
</dbReference>
<feature type="region of interest" description="Disordered" evidence="11">
    <location>
        <begin position="1131"/>
        <end position="1169"/>
    </location>
</feature>
<dbReference type="GO" id="GO:0000146">
    <property type="term" value="F:microfilament motor activity"/>
    <property type="evidence" value="ECO:0007669"/>
    <property type="project" value="TreeGrafter"/>
</dbReference>
<dbReference type="PRINTS" id="PR00193">
    <property type="entry name" value="MYOSINHEAVY"/>
</dbReference>
<keyword evidence="2" id="KW-0547">Nucleotide-binding</keyword>
<dbReference type="Gene3D" id="1.20.58.530">
    <property type="match status" value="1"/>
</dbReference>
<protein>
    <submittedName>
        <fullName evidence="13">DNA topoisomerase III</fullName>
    </submittedName>
</protein>
<dbReference type="FunFam" id="1.20.5.190:FF:000001">
    <property type="entry name" value="unconventional myosin-Va"/>
    <property type="match status" value="1"/>
</dbReference>
<evidence type="ECO:0000256" key="2">
    <source>
        <dbReference type="ARBA" id="ARBA00022741"/>
    </source>
</evidence>
<dbReference type="FunFam" id="1.10.10.820:FF:000001">
    <property type="entry name" value="Myosin heavy chain"/>
    <property type="match status" value="1"/>
</dbReference>
<comment type="similarity">
    <text evidence="9">Belongs to the TRAFAC class myosin-kinesin ATPase superfamily. Myosin family.</text>
</comment>
<feature type="region of interest" description="Actin-binding" evidence="9">
    <location>
        <begin position="448"/>
        <end position="470"/>
    </location>
</feature>
<organism evidence="13 14">
    <name type="scientific">Vigna unguiculata</name>
    <name type="common">Cowpea</name>
    <dbReference type="NCBI Taxonomy" id="3917"/>
    <lineage>
        <taxon>Eukaryota</taxon>
        <taxon>Viridiplantae</taxon>
        <taxon>Streptophyta</taxon>
        <taxon>Embryophyta</taxon>
        <taxon>Tracheophyta</taxon>
        <taxon>Spermatophyta</taxon>
        <taxon>Magnoliopsida</taxon>
        <taxon>eudicotyledons</taxon>
        <taxon>Gunneridae</taxon>
        <taxon>Pentapetalae</taxon>
        <taxon>rosids</taxon>
        <taxon>fabids</taxon>
        <taxon>Fabales</taxon>
        <taxon>Fabaceae</taxon>
        <taxon>Papilionoideae</taxon>
        <taxon>50 kb inversion clade</taxon>
        <taxon>NPAAA clade</taxon>
        <taxon>indigoferoid/millettioid clade</taxon>
        <taxon>Phaseoleae</taxon>
        <taxon>Vigna</taxon>
    </lineage>
</organism>
<feature type="domain" description="Myosin motor" evidence="12">
    <location>
        <begin position="1"/>
        <end position="567"/>
    </location>
</feature>
<evidence type="ECO:0000313" key="13">
    <source>
        <dbReference type="EMBL" id="QCD89255.1"/>
    </source>
</evidence>
<dbReference type="Pfam" id="PF00612">
    <property type="entry name" value="IQ"/>
    <property type="match status" value="1"/>
</dbReference>
<feature type="compositionally biased region" description="Basic residues" evidence="11">
    <location>
        <begin position="977"/>
        <end position="991"/>
    </location>
</feature>
<keyword evidence="8 9" id="KW-0009">Actin-binding</keyword>
<dbReference type="EMBL" id="CP039348">
    <property type="protein sequence ID" value="QCD89255.1"/>
    <property type="molecule type" value="Genomic_DNA"/>
</dbReference>
<evidence type="ECO:0000256" key="11">
    <source>
        <dbReference type="SAM" id="MobiDB-lite"/>
    </source>
</evidence>
<dbReference type="PROSITE" id="PS51456">
    <property type="entry name" value="MYOSIN_MOTOR"/>
    <property type="match status" value="1"/>
</dbReference>
<dbReference type="Pfam" id="PF00063">
    <property type="entry name" value="Myosin_head"/>
    <property type="match status" value="1"/>
</dbReference>
<sequence>MLMHYLAFLGGRAATEGRSVEQQVLESNPVLEAFGNAKTVRNNNSSRFGKFVEIQFDQKGRISGAAIRTYLLERSRVCQVSDPERNYHCFYMLCAAPKEESGKYKVGDPRKFHYLNQSNCIELDGLDDSKEYLATKRAMEVVGISSEEQDAIFRVVAAILHLGNIDFVKGAEEVFDSCQPKDEKSYFHLKTAAELLMCDEKSLEESFCKRIIVTHGDTITKSLDPNSAALRRDSLAKIIYSRLFDWIMCKINNTIGQDPKSNSLIGVLDIYGFESFKTNSFEQFCINLANEKLQQHFNQHIFKMEQEEYKREEIDWSYIDFVDNQDVIDLIEKKPVGIIALLDEACMFPRSTHETFAEKLYQTFKGNKRFNKPKFSRTDFTIKHYAGDVTYQTDLFLDKNKDYAIPEHASILNASKCSFVSGLFPPLHEDATKSKKFSSVATQFKLQLQSLLQTLNATEPHYIRCVKPNHLLKPRIFGNKIVLQQLRCGGVMEAIRISCAGYPTRKKFDEFVQRFSILAPEVLKECPDKKTACKRLLDRVNLKDYQIGKTKVFLRASQMAELDACRAEDLGRYASVIQSKVRTFLCQKQFISLLLSAIGLQRVAKGQLARHQYECMRREAASLKIQKDFLMHISRKAYKNIYDSAIYIQIGLRGMVARNDLRFRKRSHAAAVIQGLYRGYTVRTYFRRLKKATIFAVCSWKRTVARRELRKLKMAAKNTKALEAAKNNLAKQVKDLISSLEDEKRMREATTQENEKLQHALQEKEVQLEAKTQEIEKLKHALQEKEVQFHEIKEAKEKETEKLQLDLQEMEFQFQETKAVLTEELETAKKVAEQPPTVQELVNSFEKKIVQELPTNVTNYELINNLTLENKQIKERVKLLEKKSTSQEFPVNLTNNEFIYKLISDNEHLKEQISSLEKKITPEFTVNAVDTINKFASENEHLKPQYSQPSSSRHQACSLALSLRHQYRSRLSPSSHPHSRSRNTNGLHRHAIVPNTPPLQASHLISSPRSGENDSPKRESPFCMGETFQLRQVVEEVIDDKDFVIPSVQSNLWRSPFNTPMWGVTTLQHRTGKMCSQKFTNIHHNTTKSLFPNNIKNQHVENQLVRKRSQNLTKTTITSSSTNTLRKCQMGPKETYNATNTTTKWFPPTKQRGPRLRKTLPTPKPSSCG</sequence>
<keyword evidence="5 10" id="KW-0175">Coiled coil</keyword>
<keyword evidence="7" id="KW-0505">Motor protein</keyword>
<dbReference type="PROSITE" id="PS50096">
    <property type="entry name" value="IQ"/>
    <property type="match status" value="4"/>
</dbReference>
<feature type="region of interest" description="Disordered" evidence="11">
    <location>
        <begin position="968"/>
        <end position="1022"/>
    </location>
</feature>
<dbReference type="GO" id="GO:0051015">
    <property type="term" value="F:actin filament binding"/>
    <property type="evidence" value="ECO:0007669"/>
    <property type="project" value="TreeGrafter"/>
</dbReference>
<dbReference type="Gene3D" id="3.30.70.1590">
    <property type="match status" value="1"/>
</dbReference>
<feature type="coiled-coil region" evidence="10">
    <location>
        <begin position="863"/>
        <end position="919"/>
    </location>
</feature>
<dbReference type="AlphaFoldDB" id="A0A4D6LLR7"/>
<keyword evidence="13" id="KW-0413">Isomerase</keyword>
<dbReference type="Gene3D" id="1.10.10.820">
    <property type="match status" value="1"/>
</dbReference>
<dbReference type="InterPro" id="IPR036961">
    <property type="entry name" value="Kinesin_motor_dom_sf"/>
</dbReference>
<feature type="coiled-coil region" evidence="10">
    <location>
        <begin position="712"/>
        <end position="813"/>
    </location>
</feature>
<evidence type="ECO:0000256" key="10">
    <source>
        <dbReference type="SAM" id="Coils"/>
    </source>
</evidence>
<evidence type="ECO:0000256" key="9">
    <source>
        <dbReference type="PROSITE-ProRule" id="PRU00782"/>
    </source>
</evidence>
<evidence type="ECO:0000256" key="4">
    <source>
        <dbReference type="ARBA" id="ARBA00022860"/>
    </source>
</evidence>
<dbReference type="GO" id="GO:0016459">
    <property type="term" value="C:myosin complex"/>
    <property type="evidence" value="ECO:0007669"/>
    <property type="project" value="UniProtKB-KW"/>
</dbReference>
<dbReference type="GO" id="GO:0030048">
    <property type="term" value="P:actin filament-based movement"/>
    <property type="evidence" value="ECO:0007669"/>
    <property type="project" value="UniProtKB-ARBA"/>
</dbReference>
<keyword evidence="6 9" id="KW-0518">Myosin</keyword>
<dbReference type="SUPFAM" id="SSF52540">
    <property type="entry name" value="P-loop containing nucleoside triphosphate hydrolases"/>
    <property type="match status" value="2"/>
</dbReference>
<reference evidence="13 14" key="1">
    <citation type="submission" date="2019-04" db="EMBL/GenBank/DDBJ databases">
        <title>An improved genome assembly and genetic linkage map for asparagus bean, Vigna unguiculata ssp. sesquipedialis.</title>
        <authorList>
            <person name="Xia Q."/>
            <person name="Zhang R."/>
            <person name="Dong Y."/>
        </authorList>
    </citation>
    <scope>NUCLEOTIDE SEQUENCE [LARGE SCALE GENOMIC DNA]</scope>
    <source>
        <tissue evidence="13">Leaf</tissue>
    </source>
</reference>
<evidence type="ECO:0000256" key="6">
    <source>
        <dbReference type="ARBA" id="ARBA00023123"/>
    </source>
</evidence>
<dbReference type="PANTHER" id="PTHR13140:SF751">
    <property type="entry name" value="MYOSIN HEAVY CHAIN"/>
    <property type="match status" value="1"/>
</dbReference>
<dbReference type="GO" id="GO:0005524">
    <property type="term" value="F:ATP binding"/>
    <property type="evidence" value="ECO:0007669"/>
    <property type="project" value="UniProtKB-KW"/>
</dbReference>
<dbReference type="FunFam" id="1.20.58.530:FF:000002">
    <property type="entry name" value="Class V myosin"/>
    <property type="match status" value="1"/>
</dbReference>
<feature type="compositionally biased region" description="Basic and acidic residues" evidence="11">
    <location>
        <begin position="1011"/>
        <end position="1020"/>
    </location>
</feature>
<comment type="caution">
    <text evidence="9">Lacks conserved residue(s) required for the propagation of feature annotation.</text>
</comment>
<keyword evidence="14" id="KW-1185">Reference proteome</keyword>
<keyword evidence="4" id="KW-0112">Calmodulin-binding</keyword>
<dbReference type="InterPro" id="IPR027417">
    <property type="entry name" value="P-loop_NTPase"/>
</dbReference>
<dbReference type="SMART" id="SM00015">
    <property type="entry name" value="IQ"/>
    <property type="match status" value="6"/>
</dbReference>
<keyword evidence="3" id="KW-0067">ATP-binding</keyword>
<dbReference type="PANTHER" id="PTHR13140">
    <property type="entry name" value="MYOSIN"/>
    <property type="match status" value="1"/>
</dbReference>
<dbReference type="InterPro" id="IPR001609">
    <property type="entry name" value="Myosin_head_motor_dom-like"/>
</dbReference>
<dbReference type="Gene3D" id="1.20.5.190">
    <property type="match status" value="3"/>
</dbReference>
<evidence type="ECO:0000256" key="7">
    <source>
        <dbReference type="ARBA" id="ARBA00023175"/>
    </source>
</evidence>
<evidence type="ECO:0000256" key="5">
    <source>
        <dbReference type="ARBA" id="ARBA00023054"/>
    </source>
</evidence>
<gene>
    <name evidence="13" type="ORF">DEO72_LG4g198</name>
</gene>
<dbReference type="GO" id="GO:0016020">
    <property type="term" value="C:membrane"/>
    <property type="evidence" value="ECO:0007669"/>
    <property type="project" value="TreeGrafter"/>
</dbReference>
<dbReference type="GO" id="GO:0005737">
    <property type="term" value="C:cytoplasm"/>
    <property type="evidence" value="ECO:0007669"/>
    <property type="project" value="TreeGrafter"/>
</dbReference>
<name>A0A4D6LLR7_VIGUN</name>
<keyword evidence="1" id="KW-0677">Repeat</keyword>
<accession>A0A4D6LLR7</accession>
<evidence type="ECO:0000259" key="12">
    <source>
        <dbReference type="PROSITE" id="PS51456"/>
    </source>
</evidence>
<dbReference type="GO" id="GO:0005516">
    <property type="term" value="F:calmodulin binding"/>
    <property type="evidence" value="ECO:0007669"/>
    <property type="project" value="UniProtKB-KW"/>
</dbReference>